<dbReference type="PANTHER" id="PTHR14738">
    <property type="entry name" value="ZINC FINGER CCCH DOMAIN-CONTAINING PROTEIN 14"/>
    <property type="match status" value="1"/>
</dbReference>
<dbReference type="InterPro" id="IPR021083">
    <property type="entry name" value="Nab2_N"/>
</dbReference>
<keyword evidence="7" id="KW-0539">Nucleus</keyword>
<dbReference type="GO" id="GO:0005737">
    <property type="term" value="C:cytoplasm"/>
    <property type="evidence" value="ECO:0007669"/>
    <property type="project" value="TreeGrafter"/>
</dbReference>
<dbReference type="InterPro" id="IPR043094">
    <property type="entry name" value="Nab2/ZC3H14_N_sf"/>
</dbReference>
<dbReference type="EMBL" id="BSXN01000076">
    <property type="protein sequence ID" value="GME66986.1"/>
    <property type="molecule type" value="Genomic_DNA"/>
</dbReference>
<dbReference type="InterPro" id="IPR049017">
    <property type="entry name" value="Nab2_Znf4"/>
</dbReference>
<dbReference type="AlphaFoldDB" id="A0A9W6SV24"/>
<dbReference type="Pfam" id="PF14608">
    <property type="entry name" value="zf-CCCH_2"/>
    <property type="match status" value="5"/>
</dbReference>
<evidence type="ECO:0000313" key="12">
    <source>
        <dbReference type="EMBL" id="GME66986.1"/>
    </source>
</evidence>
<comment type="caution">
    <text evidence="12">The sequence shown here is derived from an EMBL/GenBank/DDBJ whole genome shotgun (WGS) entry which is preliminary data.</text>
</comment>
<dbReference type="Pfam" id="PF21803">
    <property type="entry name" value="Nab2-zf4"/>
    <property type="match status" value="1"/>
</dbReference>
<keyword evidence="13" id="KW-1185">Reference proteome</keyword>
<feature type="compositionally biased region" description="Low complexity" evidence="8">
    <location>
        <begin position="84"/>
        <end position="121"/>
    </location>
</feature>
<reference evidence="12" key="1">
    <citation type="submission" date="2023-04" db="EMBL/GenBank/DDBJ databases">
        <title>Candida boidinii NBRC 10035.</title>
        <authorList>
            <person name="Ichikawa N."/>
            <person name="Sato H."/>
            <person name="Tonouchi N."/>
        </authorList>
    </citation>
    <scope>NUCLEOTIDE SEQUENCE</scope>
    <source>
        <strain evidence="12">NBRC 10035</strain>
    </source>
</reference>
<dbReference type="Gene3D" id="1.10.340.40">
    <property type="entry name" value="Nuclear abundant poly(A) RNA-bind protein 2, N-terminal domain"/>
    <property type="match status" value="1"/>
</dbReference>
<keyword evidence="3" id="KW-0479">Metal-binding</keyword>
<protein>
    <submittedName>
        <fullName evidence="12">Unnamed protein product</fullName>
    </submittedName>
</protein>
<feature type="region of interest" description="Disordered" evidence="8">
    <location>
        <begin position="354"/>
        <end position="373"/>
    </location>
</feature>
<evidence type="ECO:0000256" key="4">
    <source>
        <dbReference type="ARBA" id="ARBA00022737"/>
    </source>
</evidence>
<dbReference type="GO" id="GO:0008143">
    <property type="term" value="F:poly(A) binding"/>
    <property type="evidence" value="ECO:0007669"/>
    <property type="project" value="InterPro"/>
</dbReference>
<dbReference type="GO" id="GO:0008270">
    <property type="term" value="F:zinc ion binding"/>
    <property type="evidence" value="ECO:0007669"/>
    <property type="project" value="UniProtKB-KW"/>
</dbReference>
<evidence type="ECO:0000313" key="13">
    <source>
        <dbReference type="Proteomes" id="UP001165120"/>
    </source>
</evidence>
<dbReference type="Pfam" id="PF11517">
    <property type="entry name" value="Nab2"/>
    <property type="match status" value="1"/>
</dbReference>
<evidence type="ECO:0000256" key="7">
    <source>
        <dbReference type="ARBA" id="ARBA00023242"/>
    </source>
</evidence>
<feature type="region of interest" description="Disordered" evidence="8">
    <location>
        <begin position="441"/>
        <end position="465"/>
    </location>
</feature>
<evidence type="ECO:0000259" key="10">
    <source>
        <dbReference type="Pfam" id="PF21457"/>
    </source>
</evidence>
<comment type="subcellular location">
    <subcellularLocation>
        <location evidence="1">Nucleus</location>
    </subcellularLocation>
</comment>
<feature type="compositionally biased region" description="Low complexity" evidence="8">
    <location>
        <begin position="358"/>
        <end position="373"/>
    </location>
</feature>
<gene>
    <name evidence="12" type="ORF">Cboi02_000042000</name>
</gene>
<evidence type="ECO:0000256" key="2">
    <source>
        <dbReference type="ARBA" id="ARBA00008423"/>
    </source>
</evidence>
<dbReference type="Proteomes" id="UP001165120">
    <property type="component" value="Unassembled WGS sequence"/>
</dbReference>
<name>A0A9W6SV24_CANBO</name>
<dbReference type="InterPro" id="IPR048410">
    <property type="entry name" value="Znf-CCCH_2-like_3"/>
</dbReference>
<accession>A0A9W6SV24</accession>
<sequence>MSAIDPSDPKLKAIIVDKLNQLNFQEDTEYVAEFILVLISNNRTPNDIVEELSTLFGNVINEQFINNVFTVIEGYKNGQVPSASSQFTTPPTQQEQPQQQQQPQQQEQSQEQLQQQQQQQQAHHEVRFDDDSMDSTNSSLPAGLPTQPRSLTNSNHPGFNNNNRFKGGIGKQNNLKGKPRNFALKNTQNFMQAMSLPNNNNGVGNANTQFVQRKPIGRCKAFPYCTNKECKFAHPTKPCFAFPNCPNPPGTCNYLHPGQDDELMQALEQARQSRIQRLQHGQNSLVNKVQQRVERSLASQSGITLCKYGVVCSKELCPFGHPTPANKDAKVTILQWCAENKNCTDPSCQKAHSSPNYQASSNTPAQQQSASQQPQKVLEQCKFGAYCTNYNCPRRHARNPNICRDGANCTRIDCFFTHPIDEDCKFGANCRNPKCSFKHPEGRDSNLNNPHSNSRVYNEDQGMDTDSTMERQFAVPNDQVLEHTPVQEA</sequence>
<feature type="region of interest" description="Disordered" evidence="8">
    <location>
        <begin position="81"/>
        <end position="179"/>
    </location>
</feature>
<comment type="similarity">
    <text evidence="2">Belongs to the ZC3H14 family.</text>
</comment>
<dbReference type="FunFam" id="4.10.1000.40:FF:000003">
    <property type="entry name" value="Nuclear polyadenylated RNA-binding protein NAB2"/>
    <property type="match status" value="1"/>
</dbReference>
<dbReference type="InterPro" id="IPR040366">
    <property type="entry name" value="Nab2/ZC3H14"/>
</dbReference>
<evidence type="ECO:0000256" key="5">
    <source>
        <dbReference type="ARBA" id="ARBA00022771"/>
    </source>
</evidence>
<dbReference type="GO" id="GO:0005634">
    <property type="term" value="C:nucleus"/>
    <property type="evidence" value="ECO:0007669"/>
    <property type="project" value="UniProtKB-SubCell"/>
</dbReference>
<dbReference type="GO" id="GO:0043488">
    <property type="term" value="P:regulation of mRNA stability"/>
    <property type="evidence" value="ECO:0007669"/>
    <property type="project" value="InterPro"/>
</dbReference>
<feature type="domain" description="Nuclear abundant poly(A) RNA-binding protein Nab2 N-terminal" evidence="9">
    <location>
        <begin position="10"/>
        <end position="76"/>
    </location>
</feature>
<keyword evidence="4" id="KW-0677">Repeat</keyword>
<evidence type="ECO:0000259" key="9">
    <source>
        <dbReference type="Pfam" id="PF11517"/>
    </source>
</evidence>
<evidence type="ECO:0000256" key="3">
    <source>
        <dbReference type="ARBA" id="ARBA00022723"/>
    </source>
</evidence>
<organism evidence="12 13">
    <name type="scientific">Candida boidinii</name>
    <name type="common">Yeast</name>
    <dbReference type="NCBI Taxonomy" id="5477"/>
    <lineage>
        <taxon>Eukaryota</taxon>
        <taxon>Fungi</taxon>
        <taxon>Dikarya</taxon>
        <taxon>Ascomycota</taxon>
        <taxon>Saccharomycotina</taxon>
        <taxon>Pichiomycetes</taxon>
        <taxon>Pichiales</taxon>
        <taxon>Pichiaceae</taxon>
        <taxon>Ogataea</taxon>
        <taxon>Ogataea/Candida clade</taxon>
    </lineage>
</organism>
<feature type="domain" description="RNA-binding Nab2-type zinc finger" evidence="10">
    <location>
        <begin position="237"/>
        <end position="265"/>
    </location>
</feature>
<dbReference type="PANTHER" id="PTHR14738:SF29">
    <property type="entry name" value="ZINC FINGER CCCH DOMAIN-CONTAINING PROTEIN 14"/>
    <property type="match status" value="1"/>
</dbReference>
<evidence type="ECO:0000256" key="6">
    <source>
        <dbReference type="ARBA" id="ARBA00022833"/>
    </source>
</evidence>
<evidence type="ECO:0000256" key="1">
    <source>
        <dbReference type="ARBA" id="ARBA00004123"/>
    </source>
</evidence>
<keyword evidence="5" id="KW-0863">Zinc-finger</keyword>
<evidence type="ECO:0000259" key="11">
    <source>
        <dbReference type="Pfam" id="PF21803"/>
    </source>
</evidence>
<evidence type="ECO:0000256" key="8">
    <source>
        <dbReference type="SAM" id="MobiDB-lite"/>
    </source>
</evidence>
<dbReference type="Gene3D" id="4.10.1000.40">
    <property type="match status" value="3"/>
</dbReference>
<dbReference type="Pfam" id="PF21457">
    <property type="entry name" value="zf-CCCH_2-like_3"/>
    <property type="match status" value="1"/>
</dbReference>
<keyword evidence="6" id="KW-0862">Zinc</keyword>
<proteinExistence type="inferred from homology"/>
<feature type="compositionally biased region" description="Polar residues" evidence="8">
    <location>
        <begin position="445"/>
        <end position="456"/>
    </location>
</feature>
<feature type="domain" description="Nab2 type CCCH zinc finger 4" evidence="11">
    <location>
        <begin position="325"/>
        <end position="353"/>
    </location>
</feature>
<feature type="compositionally biased region" description="Polar residues" evidence="8">
    <location>
        <begin position="147"/>
        <end position="164"/>
    </location>
</feature>